<organism evidence="2 3">
    <name type="scientific">Sediminicola luteus</name>
    <dbReference type="NCBI Taxonomy" id="319238"/>
    <lineage>
        <taxon>Bacteria</taxon>
        <taxon>Pseudomonadati</taxon>
        <taxon>Bacteroidota</taxon>
        <taxon>Flavobacteriia</taxon>
        <taxon>Flavobacteriales</taxon>
        <taxon>Flavobacteriaceae</taxon>
        <taxon>Sediminicola</taxon>
    </lineage>
</organism>
<sequence>MLIEITYIVLLHLLIVSLFLFITRSYGRPLRILTPLAIISVSVIVRLNTHFQTYFYYWIGLVVALMLGRLLMNYIAKKKSAQDKVRRLYAPPKTAWYKKHPYIIFGLLVYVFVAMDRVLEWIDSGFTSFDFKGEETGLALLMFLLLGSLIELANKQLGNFINKENTDIRFLNERVFNTEFINLYKNQIQMLLGATSAMGLFLYMLFSFPFEGHLADMLPDNTVDLGLWGLSCLSFFFMAWGLLNCFYLFKLEIAHIPLRAVGIGLLTKLALGMVLGQLFGADYRIIATLFASWVFMMLTLRGNMARFRNMDFYGLYA</sequence>
<feature type="transmembrane region" description="Helical" evidence="1">
    <location>
        <begin position="55"/>
        <end position="75"/>
    </location>
</feature>
<dbReference type="EMBL" id="NBWU01000001">
    <property type="protein sequence ID" value="PCE66273.1"/>
    <property type="molecule type" value="Genomic_DNA"/>
</dbReference>
<accession>A0A2A4GCT8</accession>
<name>A0A2A4GCT8_9FLAO</name>
<gene>
    <name evidence="2" type="ORF">B7P33_02955</name>
</gene>
<feature type="transmembrane region" description="Helical" evidence="1">
    <location>
        <begin position="256"/>
        <end position="275"/>
    </location>
</feature>
<evidence type="ECO:0000313" key="2">
    <source>
        <dbReference type="EMBL" id="PCE66273.1"/>
    </source>
</evidence>
<keyword evidence="1" id="KW-0472">Membrane</keyword>
<evidence type="ECO:0000256" key="1">
    <source>
        <dbReference type="SAM" id="Phobius"/>
    </source>
</evidence>
<feature type="transmembrane region" description="Helical" evidence="1">
    <location>
        <begin position="188"/>
        <end position="206"/>
    </location>
</feature>
<feature type="transmembrane region" description="Helical" evidence="1">
    <location>
        <begin position="281"/>
        <end position="300"/>
    </location>
</feature>
<keyword evidence="1" id="KW-0812">Transmembrane</keyword>
<keyword evidence="1" id="KW-1133">Transmembrane helix</keyword>
<proteinExistence type="predicted"/>
<dbReference type="Proteomes" id="UP000219559">
    <property type="component" value="Unassembled WGS sequence"/>
</dbReference>
<dbReference type="RefSeq" id="WP_097441795.1">
    <property type="nucleotide sequence ID" value="NZ_NBWU01000001.1"/>
</dbReference>
<keyword evidence="3" id="KW-1185">Reference proteome</keyword>
<evidence type="ECO:0000313" key="3">
    <source>
        <dbReference type="Proteomes" id="UP000219559"/>
    </source>
</evidence>
<feature type="transmembrane region" description="Helical" evidence="1">
    <location>
        <begin position="226"/>
        <end position="249"/>
    </location>
</feature>
<feature type="transmembrane region" description="Helical" evidence="1">
    <location>
        <begin position="135"/>
        <end position="153"/>
    </location>
</feature>
<comment type="caution">
    <text evidence="2">The sequence shown here is derived from an EMBL/GenBank/DDBJ whole genome shotgun (WGS) entry which is preliminary data.</text>
</comment>
<feature type="transmembrane region" description="Helical" evidence="1">
    <location>
        <begin position="96"/>
        <end position="115"/>
    </location>
</feature>
<protein>
    <submittedName>
        <fullName evidence="2">Uncharacterized protein</fullName>
    </submittedName>
</protein>
<reference evidence="2 3" key="1">
    <citation type="submission" date="2017-04" db="EMBL/GenBank/DDBJ databases">
        <title>A new member of the family Flavobacteriaceae isolated from ascidians.</title>
        <authorList>
            <person name="Chen L."/>
        </authorList>
    </citation>
    <scope>NUCLEOTIDE SEQUENCE [LARGE SCALE GENOMIC DNA]</scope>
    <source>
        <strain evidence="2 3">HQA918</strain>
    </source>
</reference>
<feature type="transmembrane region" description="Helical" evidence="1">
    <location>
        <begin position="30"/>
        <end position="49"/>
    </location>
</feature>
<dbReference type="OrthoDB" id="442385at2"/>
<dbReference type="AlphaFoldDB" id="A0A2A4GCT8"/>
<feature type="transmembrane region" description="Helical" evidence="1">
    <location>
        <begin position="6"/>
        <end position="23"/>
    </location>
</feature>